<name>A0A410DPM6_9CLOT</name>
<evidence type="ECO:0000313" key="3">
    <source>
        <dbReference type="Proteomes" id="UP000286268"/>
    </source>
</evidence>
<dbReference type="EMBL" id="CP025746">
    <property type="protein sequence ID" value="QAA31039.1"/>
    <property type="molecule type" value="Genomic_DNA"/>
</dbReference>
<dbReference type="Proteomes" id="UP000286268">
    <property type="component" value="Chromosome"/>
</dbReference>
<reference evidence="2 3" key="1">
    <citation type="submission" date="2018-01" db="EMBL/GenBank/DDBJ databases">
        <title>Genome Sequencing and Assembly of Anaerobacter polyendosporus strain CT4.</title>
        <authorList>
            <person name="Tachaapaikoon C."/>
            <person name="Sutheeworapong S."/>
            <person name="Jenjaroenpun P."/>
            <person name="Wongsurawat T."/>
            <person name="Nookeaw I."/>
            <person name="Cheawchanlertfa P."/>
            <person name="Kosugi A."/>
            <person name="Cheevadhanarak S."/>
            <person name="Ratanakhanokchai K."/>
        </authorList>
    </citation>
    <scope>NUCLEOTIDE SEQUENCE [LARGE SCALE GENOMIC DNA]</scope>
    <source>
        <strain evidence="2 3">CT4</strain>
    </source>
</reference>
<dbReference type="NCBIfam" id="NF038403">
    <property type="entry name" value="perm_prefix_1"/>
    <property type="match status" value="1"/>
</dbReference>
<dbReference type="RefSeq" id="WP_128211629.1">
    <property type="nucleotide sequence ID" value="NZ_CP025746.1"/>
</dbReference>
<feature type="transmembrane region" description="Helical" evidence="1">
    <location>
        <begin position="169"/>
        <end position="191"/>
    </location>
</feature>
<protein>
    <submittedName>
        <fullName evidence="2">Uncharacterized protein</fullName>
    </submittedName>
</protein>
<evidence type="ECO:0000313" key="2">
    <source>
        <dbReference type="EMBL" id="QAA31039.1"/>
    </source>
</evidence>
<evidence type="ECO:0000256" key="1">
    <source>
        <dbReference type="SAM" id="Phobius"/>
    </source>
</evidence>
<keyword evidence="1" id="KW-0472">Membrane</keyword>
<proteinExistence type="predicted"/>
<sequence length="205" mass="22891">MGPFDQYIKSIVSDLKATKKQKSELTDELMDHLMMLKVQYISEGFSETDAIEKAIESFGEINNLKASMKNSLFSYRNKSSFVIGIMLLLIIFFLGNRTPMPGIDLQKSSSLALMGIASITLFVPLGYWMSFLSSKVTSILRVLFLTSYIDLALVIFFSLSKIISIPITYSIVSICCSFLGSLLGYGILLLVNELAYSLVKKLKMN</sequence>
<keyword evidence="3" id="KW-1185">Reference proteome</keyword>
<gene>
    <name evidence="2" type="ORF">C1I91_04830</name>
</gene>
<feature type="transmembrane region" description="Helical" evidence="1">
    <location>
        <begin position="142"/>
        <end position="163"/>
    </location>
</feature>
<accession>A0A410DPM6</accession>
<feature type="transmembrane region" description="Helical" evidence="1">
    <location>
        <begin position="110"/>
        <end position="130"/>
    </location>
</feature>
<dbReference type="OrthoDB" id="1938237at2"/>
<dbReference type="InterPro" id="IPR047928">
    <property type="entry name" value="Perm_prefix_1"/>
</dbReference>
<keyword evidence="1" id="KW-0812">Transmembrane</keyword>
<feature type="transmembrane region" description="Helical" evidence="1">
    <location>
        <begin position="79"/>
        <end position="98"/>
    </location>
</feature>
<keyword evidence="1" id="KW-1133">Transmembrane helix</keyword>
<dbReference type="KEGG" id="cmah:C1I91_04830"/>
<dbReference type="AlphaFoldDB" id="A0A410DPM6"/>
<organism evidence="2 3">
    <name type="scientific">Clostridium manihotivorum</name>
    <dbReference type="NCBI Taxonomy" id="2320868"/>
    <lineage>
        <taxon>Bacteria</taxon>
        <taxon>Bacillati</taxon>
        <taxon>Bacillota</taxon>
        <taxon>Clostridia</taxon>
        <taxon>Eubacteriales</taxon>
        <taxon>Clostridiaceae</taxon>
        <taxon>Clostridium</taxon>
    </lineage>
</organism>